<proteinExistence type="inferred from homology"/>
<dbReference type="EMBL" id="JALKCG010000001">
    <property type="protein sequence ID" value="MCK0206472.1"/>
    <property type="molecule type" value="Genomic_DNA"/>
</dbReference>
<accession>A0ABT0DGR6</accession>
<protein>
    <submittedName>
        <fullName evidence="6">Flavin reductase family protein</fullName>
    </submittedName>
</protein>
<dbReference type="SUPFAM" id="SSF50475">
    <property type="entry name" value="FMN-binding split barrel"/>
    <property type="match status" value="1"/>
</dbReference>
<gene>
    <name evidence="6" type="ORF">MWN33_00315</name>
</gene>
<feature type="domain" description="Flavin reductase like" evidence="5">
    <location>
        <begin position="30"/>
        <end position="182"/>
    </location>
</feature>
<keyword evidence="3" id="KW-0288">FMN</keyword>
<dbReference type="Proteomes" id="UP001202867">
    <property type="component" value="Unassembled WGS sequence"/>
</dbReference>
<evidence type="ECO:0000313" key="6">
    <source>
        <dbReference type="EMBL" id="MCK0206472.1"/>
    </source>
</evidence>
<evidence type="ECO:0000256" key="1">
    <source>
        <dbReference type="ARBA" id="ARBA00001917"/>
    </source>
</evidence>
<evidence type="ECO:0000259" key="5">
    <source>
        <dbReference type="SMART" id="SM00903"/>
    </source>
</evidence>
<comment type="similarity">
    <text evidence="4">Belongs to the flavoredoxin family.</text>
</comment>
<evidence type="ECO:0000256" key="2">
    <source>
        <dbReference type="ARBA" id="ARBA00022630"/>
    </source>
</evidence>
<dbReference type="SMART" id="SM00903">
    <property type="entry name" value="Flavin_Reduct"/>
    <property type="match status" value="1"/>
</dbReference>
<evidence type="ECO:0000256" key="4">
    <source>
        <dbReference type="ARBA" id="ARBA00038054"/>
    </source>
</evidence>
<keyword evidence="7" id="KW-1185">Reference proteome</keyword>
<dbReference type="RefSeq" id="WP_247198079.1">
    <property type="nucleotide sequence ID" value="NZ_JALKCG010000001.1"/>
</dbReference>
<dbReference type="InterPro" id="IPR012349">
    <property type="entry name" value="Split_barrel_FMN-bd"/>
</dbReference>
<comment type="caution">
    <text evidence="6">The sequence shown here is derived from an EMBL/GenBank/DDBJ whole genome shotgun (WGS) entry which is preliminary data.</text>
</comment>
<keyword evidence="2" id="KW-0285">Flavoprotein</keyword>
<dbReference type="InterPro" id="IPR002563">
    <property type="entry name" value="Flavin_Rdtase-like_dom"/>
</dbReference>
<sequence length="225" mass="24773">MSLHREPETDSVAFDFRALGERERYKLMIGTIVPRPIALVTTVDPQGRVNAAPFSFFNCLSADPPILALGVENHADMSFKDTALNIRLTEVFTVNIVSHAIAESMHLCAADFPPGADELSAAGFTPVPGVKVASPWIKEAPAALECRRHLTLELGRSRQIILGEIVYAHYRSDVVDTERLRIDPARLDAIARLGGSVCSTIRDRFEMPTPSFAEWSTRSRSEKVG</sequence>
<evidence type="ECO:0000256" key="3">
    <source>
        <dbReference type="ARBA" id="ARBA00022643"/>
    </source>
</evidence>
<reference evidence="7" key="1">
    <citation type="submission" date="2023-07" db="EMBL/GenBank/DDBJ databases">
        <title>Ancylobacter moscoviensis sp. nov., facultatively methylotrophic bacteria from activated sludge and the reclassification of Starkeya novella (Starkey 1934) Kelly et al. 2000 as Ancylobacter novellus comb. nov., Starkeya koreensis Im et al. 2006 as Ancylobacter koreensis comb.nov., Angulomicrobium tetraedrale Vasil'eva et al. 1986 as Ancylobacter tetraedralis comb. nov., Angulomicrobium amanitiforme Fritz et al. 2004 as Ancylobacter amanitiformis comb. nov. and Methylorhabdus multivorans Doronina et al. 1996 as Ancylobacter multivorans comb. nov. and emended description of the genus Ancylobacter.</title>
        <authorList>
            <person name="Doronina N."/>
            <person name="Chemodurova A."/>
            <person name="Grouzdev D."/>
            <person name="Koziaeva V."/>
            <person name="Shi W."/>
            <person name="Wu L."/>
            <person name="Kaparullina E."/>
        </authorList>
    </citation>
    <scope>NUCLEOTIDE SEQUENCE [LARGE SCALE GENOMIC DNA]</scope>
    <source>
        <strain evidence="7">Jip08</strain>
    </source>
</reference>
<dbReference type="Pfam" id="PF01613">
    <property type="entry name" value="Flavin_Reduct"/>
    <property type="match status" value="1"/>
</dbReference>
<dbReference type="Gene3D" id="2.30.110.10">
    <property type="entry name" value="Electron Transport, Fmn-binding Protein, Chain A"/>
    <property type="match status" value="1"/>
</dbReference>
<name>A0ABT0DGR6_9HYPH</name>
<evidence type="ECO:0000313" key="7">
    <source>
        <dbReference type="Proteomes" id="UP001202867"/>
    </source>
</evidence>
<organism evidence="6 7">
    <name type="scientific">Ancylobacter koreensis</name>
    <dbReference type="NCBI Taxonomy" id="266121"/>
    <lineage>
        <taxon>Bacteria</taxon>
        <taxon>Pseudomonadati</taxon>
        <taxon>Pseudomonadota</taxon>
        <taxon>Alphaproteobacteria</taxon>
        <taxon>Hyphomicrobiales</taxon>
        <taxon>Xanthobacteraceae</taxon>
        <taxon>Ancylobacter</taxon>
    </lineage>
</organism>
<comment type="cofactor">
    <cofactor evidence="1">
        <name>FMN</name>
        <dbReference type="ChEBI" id="CHEBI:58210"/>
    </cofactor>
</comment>
<dbReference type="PANTHER" id="PTHR33798">
    <property type="entry name" value="FLAVOPROTEIN OXYGENASE"/>
    <property type="match status" value="1"/>
</dbReference>
<dbReference type="PANTHER" id="PTHR33798:SF5">
    <property type="entry name" value="FLAVIN REDUCTASE LIKE DOMAIN-CONTAINING PROTEIN"/>
    <property type="match status" value="1"/>
</dbReference>